<evidence type="ECO:0000256" key="2">
    <source>
        <dbReference type="ARBA" id="ARBA00022737"/>
    </source>
</evidence>
<dbReference type="InterPro" id="IPR025875">
    <property type="entry name" value="Leu-rich_rpt_4"/>
</dbReference>
<gene>
    <name evidence="4" type="ORF">SAMN04488053_106134</name>
</gene>
<dbReference type="SMART" id="SM00365">
    <property type="entry name" value="LRR_SD22"/>
    <property type="match status" value="5"/>
</dbReference>
<name>A0A1H0GJI7_9BACI</name>
<keyword evidence="5" id="KW-1185">Reference proteome</keyword>
<dbReference type="Pfam" id="PF12799">
    <property type="entry name" value="LRR_4"/>
    <property type="match status" value="2"/>
</dbReference>
<keyword evidence="1" id="KW-0433">Leucine-rich repeat</keyword>
<dbReference type="EMBL" id="FNIL01000006">
    <property type="protein sequence ID" value="SDO07038.1"/>
    <property type="molecule type" value="Genomic_DNA"/>
</dbReference>
<dbReference type="SUPFAM" id="SSF52075">
    <property type="entry name" value="Outer arm dynein light chain 1"/>
    <property type="match status" value="1"/>
</dbReference>
<dbReference type="STRING" id="745820.SAMN04488053_106134"/>
<dbReference type="Pfam" id="PF13516">
    <property type="entry name" value="LRR_6"/>
    <property type="match status" value="1"/>
</dbReference>
<dbReference type="InterPro" id="IPR050836">
    <property type="entry name" value="SDS22/Internalin_LRR"/>
</dbReference>
<protein>
    <submittedName>
        <fullName evidence="4">Leucine Rich repeat-containing protein</fullName>
    </submittedName>
</protein>
<dbReference type="Gene3D" id="3.80.10.10">
    <property type="entry name" value="Ribonuclease Inhibitor"/>
    <property type="match status" value="1"/>
</dbReference>
<dbReference type="RefSeq" id="WP_175444265.1">
    <property type="nucleotide sequence ID" value="NZ_FNIL01000006.1"/>
</dbReference>
<dbReference type="Pfam" id="PF18998">
    <property type="entry name" value="Flg_new_2"/>
    <property type="match status" value="1"/>
</dbReference>
<dbReference type="InterPro" id="IPR001611">
    <property type="entry name" value="Leu-rich_rpt"/>
</dbReference>
<organism evidence="4 5">
    <name type="scientific">Alkalicoccus daliensis</name>
    <dbReference type="NCBI Taxonomy" id="745820"/>
    <lineage>
        <taxon>Bacteria</taxon>
        <taxon>Bacillati</taxon>
        <taxon>Bacillota</taxon>
        <taxon>Bacilli</taxon>
        <taxon>Bacillales</taxon>
        <taxon>Bacillaceae</taxon>
        <taxon>Alkalicoccus</taxon>
    </lineage>
</organism>
<evidence type="ECO:0000259" key="3">
    <source>
        <dbReference type="Pfam" id="PF18998"/>
    </source>
</evidence>
<reference evidence="5" key="1">
    <citation type="submission" date="2016-10" db="EMBL/GenBank/DDBJ databases">
        <authorList>
            <person name="Varghese N."/>
            <person name="Submissions S."/>
        </authorList>
    </citation>
    <scope>NUCLEOTIDE SEQUENCE [LARGE SCALE GENOMIC DNA]</scope>
    <source>
        <strain evidence="5">CGMCC 1.10369</strain>
    </source>
</reference>
<dbReference type="InterPro" id="IPR044060">
    <property type="entry name" value="Bacterial_rp_domain"/>
</dbReference>
<dbReference type="InterPro" id="IPR026876">
    <property type="entry name" value="Fn3_assoc_repeat"/>
</dbReference>
<dbReference type="PANTHER" id="PTHR46652:SF3">
    <property type="entry name" value="LEUCINE-RICH REPEAT-CONTAINING PROTEIN 9"/>
    <property type="match status" value="1"/>
</dbReference>
<dbReference type="InterPro" id="IPR032675">
    <property type="entry name" value="LRR_dom_sf"/>
</dbReference>
<proteinExistence type="predicted"/>
<accession>A0A1H0GJI7</accession>
<sequence>MKPPKTILILVLIFPLLFLGWGAAYLAAPGPFITDEALEEAVRIEIDYPRGEIRPDQVEDIQELRFREAGIENLEGIDEFTSLVSLDVRDNQIEDISVLEELPSLTSLNLRGNQIEDISSLASLTNLRELNLRENSITDISPLSFMQQLEDVNIRHNQIESIEPLRNLNNLRERLYVEGNPIEDFSPVEHYLEEINDTDIEERFISSGPEFSYEAGFYGEPLEVELTADDSEEIYYTLDGSTPNPFSGKSSTQEYTGPIEVTARENEANQFASIRTNLLEDATNRRSWQEPPQDIPKASVIKAVSLNTEDNTLSSVETNTYFVNKESSLPVFSLSTDAEHFFSEETGIYAPGVYHDPDADAPDAMGNFEQRGREWEQPLHIEYFEEEQRVLAQDAGVRIHGGFTRRFPQKTLRLYARNDYGENLFRYPFFPEEPREEFKRLLLRQSGNDWGGTMFNDALMQRLVTHTEVETQAYQPSVVYLNGEYWGIHNLRERYDQHYFERKYDIDRENLVILEAGNAIEGNIGVDTGKPGDIRHYLEMLEFIEENDMSSEENYAHVQTLMDIDNFITYQAAQIYFKNTDWPHNNINFYRVKTDFNPEEPAPYDGRWRWLLYDTDHGFAYHGADAYEDDTMSHAAAEDEWSTSLLRNLLENEEFTQQFLTEFANQLNSSFDEDRVVQEIEEIQGTIAPEINGHIERWGLPESREAWEQLVEDTRGFARNRPAAMREHLVNFFDLSGTSDIEISFDSSRGSVFINTLEISPETPGITATENWNGTYFEGIPVTITAVPADGYTFAGWSGTSTEEAETIEILLEEDLALEAQFE</sequence>
<evidence type="ECO:0000256" key="1">
    <source>
        <dbReference type="ARBA" id="ARBA00022614"/>
    </source>
</evidence>
<dbReference type="InterPro" id="IPR014867">
    <property type="entry name" value="Spore_coat_CotH_CotH2/3/7"/>
</dbReference>
<dbReference type="Proteomes" id="UP000198778">
    <property type="component" value="Unassembled WGS sequence"/>
</dbReference>
<keyword evidence="2" id="KW-0677">Repeat</keyword>
<dbReference type="SMART" id="SM00369">
    <property type="entry name" value="LRR_TYP"/>
    <property type="match status" value="3"/>
</dbReference>
<dbReference type="PANTHER" id="PTHR46652">
    <property type="entry name" value="LEUCINE-RICH REPEAT AND IQ DOMAIN-CONTAINING PROTEIN 1-RELATED"/>
    <property type="match status" value="1"/>
</dbReference>
<dbReference type="PROSITE" id="PS51450">
    <property type="entry name" value="LRR"/>
    <property type="match status" value="4"/>
</dbReference>
<evidence type="ECO:0000313" key="4">
    <source>
        <dbReference type="EMBL" id="SDO07038.1"/>
    </source>
</evidence>
<dbReference type="Pfam" id="PF08757">
    <property type="entry name" value="CotH"/>
    <property type="match status" value="1"/>
</dbReference>
<dbReference type="InterPro" id="IPR003591">
    <property type="entry name" value="Leu-rich_rpt_typical-subtyp"/>
</dbReference>
<dbReference type="AlphaFoldDB" id="A0A1H0GJI7"/>
<dbReference type="Pfam" id="PF13287">
    <property type="entry name" value="Fn3_assoc"/>
    <property type="match status" value="1"/>
</dbReference>
<evidence type="ECO:0000313" key="5">
    <source>
        <dbReference type="Proteomes" id="UP000198778"/>
    </source>
</evidence>
<feature type="domain" description="Bacterial repeat" evidence="3">
    <location>
        <begin position="756"/>
        <end position="823"/>
    </location>
</feature>